<name>A0A7S3R7W2_DUNTE</name>
<proteinExistence type="predicted"/>
<sequence length="156" mass="16082">MEIDDLPPQRTAEVSCPHMFARVELYAQTKLEEGHQAAASVLGIVMRLAMKQMYGVAGAAALGYELLGPVNQDQYAGGGGDGAGESCTRAAAIVRIPKESFGKFMAACAVMSSYDGAPCTLSVTRASPHLACLAGAGADSSLAAECLQRLVASSVQ</sequence>
<protein>
    <submittedName>
        <fullName evidence="1">Uncharacterized protein</fullName>
    </submittedName>
</protein>
<organism evidence="1">
    <name type="scientific">Dunaliella tertiolecta</name>
    <name type="common">Green alga</name>
    <dbReference type="NCBI Taxonomy" id="3047"/>
    <lineage>
        <taxon>Eukaryota</taxon>
        <taxon>Viridiplantae</taxon>
        <taxon>Chlorophyta</taxon>
        <taxon>core chlorophytes</taxon>
        <taxon>Chlorophyceae</taxon>
        <taxon>CS clade</taxon>
        <taxon>Chlamydomonadales</taxon>
        <taxon>Dunaliellaceae</taxon>
        <taxon>Dunaliella</taxon>
    </lineage>
</organism>
<reference evidence="1" key="1">
    <citation type="submission" date="2021-01" db="EMBL/GenBank/DDBJ databases">
        <authorList>
            <person name="Corre E."/>
            <person name="Pelletier E."/>
            <person name="Niang G."/>
            <person name="Scheremetjew M."/>
            <person name="Finn R."/>
            <person name="Kale V."/>
            <person name="Holt S."/>
            <person name="Cochrane G."/>
            <person name="Meng A."/>
            <person name="Brown T."/>
            <person name="Cohen L."/>
        </authorList>
    </citation>
    <scope>NUCLEOTIDE SEQUENCE</scope>
    <source>
        <strain evidence="1">CCMP1320</strain>
    </source>
</reference>
<dbReference type="EMBL" id="HBIP01033081">
    <property type="protein sequence ID" value="CAE0505110.1"/>
    <property type="molecule type" value="Transcribed_RNA"/>
</dbReference>
<gene>
    <name evidence="1" type="ORF">DTER00134_LOCUS20183</name>
</gene>
<dbReference type="AlphaFoldDB" id="A0A7S3R7W2"/>
<accession>A0A7S3R7W2</accession>
<evidence type="ECO:0000313" key="1">
    <source>
        <dbReference type="EMBL" id="CAE0505110.1"/>
    </source>
</evidence>